<dbReference type="OrthoDB" id="2284464at2759"/>
<protein>
    <submittedName>
        <fullName evidence="1">Uncharacterized protein</fullName>
    </submittedName>
</protein>
<dbReference type="InParanoid" id="A0A1C7NC21"/>
<dbReference type="AlphaFoldDB" id="A0A1C7NC21"/>
<reference evidence="1 2" key="1">
    <citation type="submission" date="2016-03" db="EMBL/GenBank/DDBJ databases">
        <title>Choanephora cucurbitarum.</title>
        <authorList>
            <person name="Min B."/>
            <person name="Park H."/>
            <person name="Park J.-H."/>
            <person name="Shin H.-D."/>
            <person name="Choi I.-G."/>
        </authorList>
    </citation>
    <scope>NUCLEOTIDE SEQUENCE [LARGE SCALE GENOMIC DNA]</scope>
    <source>
        <strain evidence="1 2">KUS-F28377</strain>
    </source>
</reference>
<organism evidence="1 2">
    <name type="scientific">Choanephora cucurbitarum</name>
    <dbReference type="NCBI Taxonomy" id="101091"/>
    <lineage>
        <taxon>Eukaryota</taxon>
        <taxon>Fungi</taxon>
        <taxon>Fungi incertae sedis</taxon>
        <taxon>Mucoromycota</taxon>
        <taxon>Mucoromycotina</taxon>
        <taxon>Mucoromycetes</taxon>
        <taxon>Mucorales</taxon>
        <taxon>Mucorineae</taxon>
        <taxon>Choanephoraceae</taxon>
        <taxon>Choanephoroideae</taxon>
        <taxon>Choanephora</taxon>
    </lineage>
</organism>
<comment type="caution">
    <text evidence="1">The sequence shown here is derived from an EMBL/GenBank/DDBJ whole genome shotgun (WGS) entry which is preliminary data.</text>
</comment>
<name>A0A1C7NC21_9FUNG</name>
<gene>
    <name evidence="1" type="ORF">A0J61_05278</name>
</gene>
<dbReference type="Proteomes" id="UP000093000">
    <property type="component" value="Unassembled WGS sequence"/>
</dbReference>
<proteinExistence type="predicted"/>
<evidence type="ECO:0000313" key="2">
    <source>
        <dbReference type="Proteomes" id="UP000093000"/>
    </source>
</evidence>
<evidence type="ECO:0000313" key="1">
    <source>
        <dbReference type="EMBL" id="OBZ86663.1"/>
    </source>
</evidence>
<accession>A0A1C7NC21</accession>
<dbReference type="EMBL" id="LUGH01000281">
    <property type="protein sequence ID" value="OBZ86663.1"/>
    <property type="molecule type" value="Genomic_DNA"/>
</dbReference>
<sequence>MEKLFAHSKRTFKKNKLPTGKKKNNIVFEDGLGNKHDIQGNEIMEFEEEADNQTHPVKCITDYSCYTNLKPPKKKNQ</sequence>
<keyword evidence="2" id="KW-1185">Reference proteome</keyword>